<reference evidence="2 3" key="1">
    <citation type="submission" date="2019-03" db="EMBL/GenBank/DDBJ databases">
        <title>Genomic Encyclopedia of Type Strains, Phase IV (KMG-IV): sequencing the most valuable type-strain genomes for metagenomic binning, comparative biology and taxonomic classification.</title>
        <authorList>
            <person name="Goeker M."/>
        </authorList>
    </citation>
    <scope>NUCLEOTIDE SEQUENCE [LARGE SCALE GENOMIC DNA]</scope>
    <source>
        <strain evidence="2 3">DSM 7445</strain>
    </source>
</reference>
<evidence type="ECO:0008006" key="4">
    <source>
        <dbReference type="Google" id="ProtNLM"/>
    </source>
</evidence>
<feature type="signal peptide" evidence="1">
    <location>
        <begin position="1"/>
        <end position="25"/>
    </location>
</feature>
<keyword evidence="1" id="KW-0732">Signal</keyword>
<keyword evidence="3" id="KW-1185">Reference proteome</keyword>
<name>A0A4V2UI36_PAULE</name>
<feature type="non-terminal residue" evidence="2">
    <location>
        <position position="61"/>
    </location>
</feature>
<feature type="chain" id="PRO_5020350071" description="ABC transporter permease" evidence="1">
    <location>
        <begin position="26"/>
        <end position="61"/>
    </location>
</feature>
<dbReference type="Proteomes" id="UP000295382">
    <property type="component" value="Unassembled WGS sequence"/>
</dbReference>
<accession>A0A4V2UI36</accession>
<comment type="caution">
    <text evidence="2">The sequence shown here is derived from an EMBL/GenBank/DDBJ whole genome shotgun (WGS) entry which is preliminary data.</text>
</comment>
<sequence>MAFKLNAIALATATALMGFAGSASAQISGDVVKIGLITDMSGVYADVDGPNGAEAVRMAIA</sequence>
<proteinExistence type="predicted"/>
<evidence type="ECO:0000313" key="2">
    <source>
        <dbReference type="EMBL" id="TCS32576.1"/>
    </source>
</evidence>
<gene>
    <name evidence="2" type="ORF">EDC30_12216</name>
</gene>
<protein>
    <recommendedName>
        <fullName evidence="4">ABC transporter permease</fullName>
    </recommendedName>
</protein>
<evidence type="ECO:0000313" key="3">
    <source>
        <dbReference type="Proteomes" id="UP000295382"/>
    </source>
</evidence>
<organism evidence="2 3">
    <name type="scientific">Paucimonas lemoignei</name>
    <name type="common">Pseudomonas lemoignei</name>
    <dbReference type="NCBI Taxonomy" id="29443"/>
    <lineage>
        <taxon>Bacteria</taxon>
        <taxon>Pseudomonadati</taxon>
        <taxon>Pseudomonadota</taxon>
        <taxon>Betaproteobacteria</taxon>
        <taxon>Burkholderiales</taxon>
        <taxon>Burkholderiaceae</taxon>
        <taxon>Paucimonas</taxon>
    </lineage>
</organism>
<dbReference type="AlphaFoldDB" id="A0A4V2UI36"/>
<evidence type="ECO:0000256" key="1">
    <source>
        <dbReference type="SAM" id="SignalP"/>
    </source>
</evidence>
<dbReference type="EMBL" id="SLZQ01000022">
    <property type="protein sequence ID" value="TCS32576.1"/>
    <property type="molecule type" value="Genomic_DNA"/>
</dbReference>